<dbReference type="InterPro" id="IPR046938">
    <property type="entry name" value="DNA_clamp_sf"/>
</dbReference>
<evidence type="ECO:0000256" key="7">
    <source>
        <dbReference type="ARBA" id="ARBA00022705"/>
    </source>
</evidence>
<evidence type="ECO:0000256" key="8">
    <source>
        <dbReference type="ARBA" id="ARBA00022932"/>
    </source>
</evidence>
<name>A0ABU4G501_9BACL</name>
<organism evidence="14 15">
    <name type="scientific">Sporosarcina saromensis</name>
    <dbReference type="NCBI Taxonomy" id="359365"/>
    <lineage>
        <taxon>Bacteria</taxon>
        <taxon>Bacillati</taxon>
        <taxon>Bacillota</taxon>
        <taxon>Bacilli</taxon>
        <taxon>Bacillales</taxon>
        <taxon>Caryophanaceae</taxon>
        <taxon>Sporosarcina</taxon>
    </lineage>
</organism>
<evidence type="ECO:0000256" key="3">
    <source>
        <dbReference type="ARBA" id="ARBA00021035"/>
    </source>
</evidence>
<dbReference type="EMBL" id="JAUBDI010000001">
    <property type="protein sequence ID" value="MDW0112001.1"/>
    <property type="molecule type" value="Genomic_DNA"/>
</dbReference>
<protein>
    <recommendedName>
        <fullName evidence="3 10">Beta sliding clamp</fullName>
    </recommendedName>
</protein>
<evidence type="ECO:0000259" key="12">
    <source>
        <dbReference type="Pfam" id="PF02767"/>
    </source>
</evidence>
<comment type="subcellular location">
    <subcellularLocation>
        <location evidence="1 10">Cytoplasm</location>
    </subcellularLocation>
</comment>
<dbReference type="InterPro" id="IPR001001">
    <property type="entry name" value="DNA_polIII_beta"/>
</dbReference>
<evidence type="ECO:0000256" key="2">
    <source>
        <dbReference type="ARBA" id="ARBA00010752"/>
    </source>
</evidence>
<evidence type="ECO:0000256" key="9">
    <source>
        <dbReference type="ARBA" id="ARBA00023125"/>
    </source>
</evidence>
<dbReference type="Gene3D" id="3.70.10.10">
    <property type="match status" value="1"/>
</dbReference>
<feature type="domain" description="DNA polymerase III beta sliding clamp N-terminal" evidence="11">
    <location>
        <begin position="1"/>
        <end position="126"/>
    </location>
</feature>
<keyword evidence="9" id="KW-0238">DNA-binding</keyword>
<evidence type="ECO:0000256" key="4">
    <source>
        <dbReference type="ARBA" id="ARBA00022490"/>
    </source>
</evidence>
<comment type="caution">
    <text evidence="14">The sequence shown here is derived from an EMBL/GenBank/DDBJ whole genome shotgun (WGS) entry which is preliminary data.</text>
</comment>
<keyword evidence="5 10" id="KW-0808">Transferase</keyword>
<dbReference type="InterPro" id="IPR022637">
    <property type="entry name" value="DNA_polIII_beta_cen"/>
</dbReference>
<reference evidence="14 15" key="1">
    <citation type="submission" date="2023-06" db="EMBL/GenBank/DDBJ databases">
        <title>Sporosarcina sp. nov., isolated from Korean traditional fermented seafood 'Jeotgal'.</title>
        <authorList>
            <person name="Yang A.I."/>
            <person name="Shin N.-R."/>
        </authorList>
    </citation>
    <scope>NUCLEOTIDE SEQUENCE [LARGE SCALE GENOMIC DNA]</scope>
    <source>
        <strain evidence="14 15">KCTC13119</strain>
    </source>
</reference>
<dbReference type="PANTHER" id="PTHR30478">
    <property type="entry name" value="DNA POLYMERASE III SUBUNIT BETA"/>
    <property type="match status" value="1"/>
</dbReference>
<keyword evidence="6 10" id="KW-0548">Nucleotidyltransferase</keyword>
<evidence type="ECO:0000259" key="13">
    <source>
        <dbReference type="Pfam" id="PF02768"/>
    </source>
</evidence>
<dbReference type="InterPro" id="IPR022635">
    <property type="entry name" value="DNA_polIII_beta_C"/>
</dbReference>
<feature type="domain" description="DNA polymerase III beta sliding clamp C-terminal" evidence="13">
    <location>
        <begin position="252"/>
        <end position="373"/>
    </location>
</feature>
<evidence type="ECO:0000256" key="10">
    <source>
        <dbReference type="PIRNR" id="PIRNR000804"/>
    </source>
</evidence>
<proteinExistence type="inferred from homology"/>
<dbReference type="Gene3D" id="3.10.150.10">
    <property type="entry name" value="DNA Polymerase III, subunit A, domain 2"/>
    <property type="match status" value="1"/>
</dbReference>
<evidence type="ECO:0000256" key="5">
    <source>
        <dbReference type="ARBA" id="ARBA00022679"/>
    </source>
</evidence>
<dbReference type="Pfam" id="PF02768">
    <property type="entry name" value="DNA_pol3_beta_3"/>
    <property type="match status" value="1"/>
</dbReference>
<dbReference type="Pfam" id="PF00712">
    <property type="entry name" value="DNA_pol3_beta"/>
    <property type="match status" value="1"/>
</dbReference>
<dbReference type="NCBIfam" id="TIGR00663">
    <property type="entry name" value="dnan"/>
    <property type="match status" value="1"/>
</dbReference>
<feature type="domain" description="DNA polymerase III beta sliding clamp central" evidence="12">
    <location>
        <begin position="136"/>
        <end position="247"/>
    </location>
</feature>
<comment type="subunit">
    <text evidence="10">Forms a ring-shaped head-to-tail homodimer around DNA.</text>
</comment>
<keyword evidence="4 10" id="KW-0963">Cytoplasm</keyword>
<evidence type="ECO:0000256" key="1">
    <source>
        <dbReference type="ARBA" id="ARBA00004496"/>
    </source>
</evidence>
<evidence type="ECO:0000256" key="6">
    <source>
        <dbReference type="ARBA" id="ARBA00022695"/>
    </source>
</evidence>
<accession>A0ABU4G501</accession>
<keyword evidence="7 10" id="KW-0235">DNA replication</keyword>
<dbReference type="RefSeq" id="WP_317941868.1">
    <property type="nucleotide sequence ID" value="NZ_JAUBDI010000001.1"/>
</dbReference>
<dbReference type="Proteomes" id="UP001282284">
    <property type="component" value="Unassembled WGS sequence"/>
</dbReference>
<comment type="function">
    <text evidence="10">Confers DNA tethering and processivity to DNA polymerases and other proteins. Acts as a clamp, forming a ring around DNA (a reaction catalyzed by the clamp-loading complex) which diffuses in an ATP-independent manner freely and bidirectionally along dsDNA. Initially characterized for its ability to contact the catalytic subunit of DNA polymerase III (Pol III), a complex, multichain enzyme responsible for most of the replicative synthesis in bacteria; Pol III exhibits 3'-5' exonuclease proofreading activity. The beta chain is required for initiation of replication as well as for processivity of DNA replication.</text>
</comment>
<dbReference type="PIRSF" id="PIRSF000804">
    <property type="entry name" value="DNA_pol_III_b"/>
    <property type="match status" value="1"/>
</dbReference>
<dbReference type="GO" id="GO:0003887">
    <property type="term" value="F:DNA-directed DNA polymerase activity"/>
    <property type="evidence" value="ECO:0007669"/>
    <property type="project" value="UniProtKB-EC"/>
</dbReference>
<keyword evidence="15" id="KW-1185">Reference proteome</keyword>
<gene>
    <name evidence="14" type="primary">dnaN</name>
    <name evidence="14" type="ORF">QT711_02305</name>
</gene>
<dbReference type="Pfam" id="PF02767">
    <property type="entry name" value="DNA_pol3_beta_2"/>
    <property type="match status" value="1"/>
</dbReference>
<evidence type="ECO:0000313" key="14">
    <source>
        <dbReference type="EMBL" id="MDW0112001.1"/>
    </source>
</evidence>
<dbReference type="InterPro" id="IPR022634">
    <property type="entry name" value="DNA_polIII_beta_N"/>
</dbReference>
<evidence type="ECO:0000313" key="15">
    <source>
        <dbReference type="Proteomes" id="UP001282284"/>
    </source>
</evidence>
<comment type="similarity">
    <text evidence="2 10">Belongs to the beta sliding clamp family.</text>
</comment>
<dbReference type="CDD" id="cd00140">
    <property type="entry name" value="beta_clamp"/>
    <property type="match status" value="1"/>
</dbReference>
<dbReference type="PANTHER" id="PTHR30478:SF0">
    <property type="entry name" value="BETA SLIDING CLAMP"/>
    <property type="match status" value="1"/>
</dbReference>
<dbReference type="SMART" id="SM00480">
    <property type="entry name" value="POL3Bc"/>
    <property type="match status" value="1"/>
</dbReference>
<keyword evidence="8 10" id="KW-0239">DNA-directed DNA polymerase</keyword>
<sequence>MNFNVDHSIVSTVVSELHKVCIARSVIPILSGIKIVASKNGLKLTGGNSEIFIEKTIPLELNGEKVVEVIEEGSVVVQSKFINEILKKLSGNVHVQADLNNAIRIQSDEVVMKIPGFCAEEYPKLPEVHAQQSVELPLGTIKEAIQQTIFAVSKNDVKPVLTGVRMEFEKGKLICIATDSNRMSRCELPIPSELNKAFVVPAASMLEVINLKEADATILSILQEGNLLVMETEHTKLVSVLIEGNYPVTQGLIPTGYMSSITLHRKALQNGVDRACVFSRELKHNNVLLKLCDRTTISISSSSTEMGMIEERQKVVHMVGLDSFEITLDGKYLVEALRGIKEEFVEIQFNGAMKPIVIKPAQSNTYVQLISPRRTH</sequence>
<evidence type="ECO:0000259" key="11">
    <source>
        <dbReference type="Pfam" id="PF00712"/>
    </source>
</evidence>
<dbReference type="SUPFAM" id="SSF55979">
    <property type="entry name" value="DNA clamp"/>
    <property type="match status" value="3"/>
</dbReference>